<evidence type="ECO:0000313" key="2">
    <source>
        <dbReference type="EMBL" id="MDO3383816.1"/>
    </source>
</evidence>
<dbReference type="SUPFAM" id="SSF55174">
    <property type="entry name" value="Alpha-L RNA-binding motif"/>
    <property type="match status" value="1"/>
</dbReference>
<dbReference type="PROSITE" id="PS50889">
    <property type="entry name" value="S4"/>
    <property type="match status" value="1"/>
</dbReference>
<proteinExistence type="predicted"/>
<dbReference type="Pfam" id="PF13275">
    <property type="entry name" value="S4_2"/>
    <property type="match status" value="1"/>
</dbReference>
<dbReference type="EMBL" id="JAULRT010000062">
    <property type="protein sequence ID" value="MDO3383816.1"/>
    <property type="molecule type" value="Genomic_DNA"/>
</dbReference>
<dbReference type="CDD" id="cd00165">
    <property type="entry name" value="S4"/>
    <property type="match status" value="1"/>
</dbReference>
<evidence type="ECO:0000256" key="1">
    <source>
        <dbReference type="PROSITE-ProRule" id="PRU00182"/>
    </source>
</evidence>
<dbReference type="Proteomes" id="UP001168380">
    <property type="component" value="Unassembled WGS sequence"/>
</dbReference>
<dbReference type="Gene3D" id="3.10.290.10">
    <property type="entry name" value="RNA-binding S4 domain"/>
    <property type="match status" value="1"/>
</dbReference>
<evidence type="ECO:0000313" key="3">
    <source>
        <dbReference type="Proteomes" id="UP001168380"/>
    </source>
</evidence>
<name>A0ABT8TME5_9GAMM</name>
<reference evidence="2" key="1">
    <citation type="submission" date="2023-07" db="EMBL/GenBank/DDBJ databases">
        <title>Gilvimarinus algae sp. nov., isolated from the surface of Kelp.</title>
        <authorList>
            <person name="Sun Y.Y."/>
            <person name="Gong Y."/>
            <person name="Du Z.J."/>
        </authorList>
    </citation>
    <scope>NUCLEOTIDE SEQUENCE</scope>
    <source>
        <strain evidence="2">SDUM040014</strain>
    </source>
</reference>
<organism evidence="2 3">
    <name type="scientific">Gilvimarinus algae</name>
    <dbReference type="NCBI Taxonomy" id="3058037"/>
    <lineage>
        <taxon>Bacteria</taxon>
        <taxon>Pseudomonadati</taxon>
        <taxon>Pseudomonadota</taxon>
        <taxon>Gammaproteobacteria</taxon>
        <taxon>Cellvibrionales</taxon>
        <taxon>Cellvibrionaceae</taxon>
        <taxon>Gilvimarinus</taxon>
    </lineage>
</organism>
<dbReference type="RefSeq" id="WP_302714862.1">
    <property type="nucleotide sequence ID" value="NZ_JAULRT010000062.1"/>
</dbReference>
<gene>
    <name evidence="2" type="primary">ybcJ</name>
    <name evidence="2" type="ORF">QWI16_16655</name>
</gene>
<dbReference type="NCBIfam" id="NF008561">
    <property type="entry name" value="PRK11507.1"/>
    <property type="match status" value="1"/>
</dbReference>
<keyword evidence="1" id="KW-0694">RNA-binding</keyword>
<comment type="caution">
    <text evidence="2">The sequence shown here is derived from an EMBL/GenBank/DDBJ whole genome shotgun (WGS) entry which is preliminary data.</text>
</comment>
<keyword evidence="3" id="KW-1185">Reference proteome</keyword>
<sequence>MTEKFALEGSEFITLNNLLKVEGWVESGAVAKQVIDAGMVSVDGAIETRKRCKIIAGQTVSFNGNSILIVE</sequence>
<protein>
    <submittedName>
        <fullName evidence="2">Ribosome-associated protein YbcJ</fullName>
    </submittedName>
</protein>
<accession>A0ABT8TME5</accession>
<dbReference type="InterPro" id="IPR036986">
    <property type="entry name" value="S4_RNA-bd_sf"/>
</dbReference>